<dbReference type="Proteomes" id="UP001596303">
    <property type="component" value="Unassembled WGS sequence"/>
</dbReference>
<feature type="signal peptide" evidence="2">
    <location>
        <begin position="1"/>
        <end position="19"/>
    </location>
</feature>
<reference evidence="4" key="1">
    <citation type="journal article" date="2019" name="Int. J. Syst. Evol. Microbiol.">
        <title>The Global Catalogue of Microorganisms (GCM) 10K type strain sequencing project: providing services to taxonomists for standard genome sequencing and annotation.</title>
        <authorList>
            <consortium name="The Broad Institute Genomics Platform"/>
            <consortium name="The Broad Institute Genome Sequencing Center for Infectious Disease"/>
            <person name="Wu L."/>
            <person name="Ma J."/>
        </authorList>
    </citation>
    <scope>NUCLEOTIDE SEQUENCE [LARGE SCALE GENOMIC DNA]</scope>
    <source>
        <strain evidence="4">CGMCC-1.15741</strain>
    </source>
</reference>
<sequence>MIRTLAIAGVSLLAISAHAQGLRSTSLGEIDPWGVGALSTRELEALPQGLWDNSSATQLETLFVTTDVHALSPAMRDLVRRALLSPARRPDVENAASLLGLRLSLVRELGDLDAYNHFVRQISGQPGVPSQVELEIDMDLARGNLASACSRVRASTEVTGYLLNARAVCFALSGELGSAELALEFARNEGAEDPWLIAAVGAVDENFKGRKPTADFSTGLKLALSIAGNLPIAKEDGYASLTPMVAAELIKRSDISRGFRIVAADIAARADVISYDTYRNAYFSDMPAMPEPPPPPLEGEPAPEPEEIERPEPINPLDAALMATRDRTMNERARAEAFAAALTATEPDLKAYLATAGALMPELQNIRNQNLIVEYGEVFALAAIATGDTDLSQRFTSGTVFEGGPQPDEYALAWIDGVRILAGIDESAESVRVVSSRLARNASDDTRAKAARMLYMFSVMGSSIAPDAREFLASTNAKVLNTGERIDLQTQLLTETALTSDALGEGVFRVAAAAGEDPTQLNMFDLGLLVRTLRAEGFEGSARALAIEGVGFQRPKS</sequence>
<comment type="caution">
    <text evidence="3">The sequence shown here is derived from an EMBL/GenBank/DDBJ whole genome shotgun (WGS) entry which is preliminary data.</text>
</comment>
<evidence type="ECO:0000313" key="4">
    <source>
        <dbReference type="Proteomes" id="UP001596303"/>
    </source>
</evidence>
<evidence type="ECO:0000313" key="3">
    <source>
        <dbReference type="EMBL" id="MFC6198126.1"/>
    </source>
</evidence>
<name>A0ABW1SA27_9PROT</name>
<organism evidence="3 4">
    <name type="scientific">Ponticaulis profundi</name>
    <dbReference type="NCBI Taxonomy" id="2665222"/>
    <lineage>
        <taxon>Bacteria</taxon>
        <taxon>Pseudomonadati</taxon>
        <taxon>Pseudomonadota</taxon>
        <taxon>Alphaproteobacteria</taxon>
        <taxon>Hyphomonadales</taxon>
        <taxon>Hyphomonadaceae</taxon>
        <taxon>Ponticaulis</taxon>
    </lineage>
</organism>
<accession>A0ABW1SA27</accession>
<proteinExistence type="predicted"/>
<keyword evidence="2" id="KW-0732">Signal</keyword>
<keyword evidence="4" id="KW-1185">Reference proteome</keyword>
<feature type="compositionally biased region" description="Pro residues" evidence="1">
    <location>
        <begin position="289"/>
        <end position="298"/>
    </location>
</feature>
<protein>
    <submittedName>
        <fullName evidence="3">Uncharacterized protein</fullName>
    </submittedName>
</protein>
<dbReference type="EMBL" id="JBHSSW010000009">
    <property type="protein sequence ID" value="MFC6198126.1"/>
    <property type="molecule type" value="Genomic_DNA"/>
</dbReference>
<dbReference type="RefSeq" id="WP_377378062.1">
    <property type="nucleotide sequence ID" value="NZ_JBHSSW010000009.1"/>
</dbReference>
<gene>
    <name evidence="3" type="ORF">ACFQDM_08550</name>
</gene>
<feature type="region of interest" description="Disordered" evidence="1">
    <location>
        <begin position="287"/>
        <end position="311"/>
    </location>
</feature>
<feature type="chain" id="PRO_5046321643" evidence="2">
    <location>
        <begin position="20"/>
        <end position="557"/>
    </location>
</feature>
<evidence type="ECO:0000256" key="2">
    <source>
        <dbReference type="SAM" id="SignalP"/>
    </source>
</evidence>
<evidence type="ECO:0000256" key="1">
    <source>
        <dbReference type="SAM" id="MobiDB-lite"/>
    </source>
</evidence>